<comment type="caution">
    <text evidence="4">The sequence shown here is derived from an EMBL/GenBank/DDBJ whole genome shotgun (WGS) entry which is preliminary data.</text>
</comment>
<feature type="domain" description="DUF7924" evidence="3">
    <location>
        <begin position="133"/>
        <end position="311"/>
    </location>
</feature>
<dbReference type="EMBL" id="JAVRRG010000023">
    <property type="protein sequence ID" value="KAK5096216.1"/>
    <property type="molecule type" value="Genomic_DNA"/>
</dbReference>
<feature type="transmembrane region" description="Helical" evidence="2">
    <location>
        <begin position="661"/>
        <end position="682"/>
    </location>
</feature>
<dbReference type="Proteomes" id="UP001345013">
    <property type="component" value="Unassembled WGS sequence"/>
</dbReference>
<evidence type="ECO:0000256" key="2">
    <source>
        <dbReference type="SAM" id="Phobius"/>
    </source>
</evidence>
<keyword evidence="2" id="KW-0472">Membrane</keyword>
<protein>
    <recommendedName>
        <fullName evidence="3">DUF7924 domain-containing protein</fullName>
    </recommendedName>
</protein>
<keyword evidence="5" id="KW-1185">Reference proteome</keyword>
<dbReference type="PANTHER" id="PTHR42470:SF2">
    <property type="match status" value="1"/>
</dbReference>
<accession>A0ABR0KH08</accession>
<feature type="compositionally biased region" description="Polar residues" evidence="1">
    <location>
        <begin position="1"/>
        <end position="14"/>
    </location>
</feature>
<keyword evidence="2" id="KW-0812">Transmembrane</keyword>
<proteinExistence type="predicted"/>
<feature type="region of interest" description="Disordered" evidence="1">
    <location>
        <begin position="1"/>
        <end position="31"/>
    </location>
</feature>
<reference evidence="4 5" key="1">
    <citation type="submission" date="2023-08" db="EMBL/GenBank/DDBJ databases">
        <title>Black Yeasts Isolated from many extreme environments.</title>
        <authorList>
            <person name="Coleine C."/>
            <person name="Stajich J.E."/>
            <person name="Selbmann L."/>
        </authorList>
    </citation>
    <scope>NUCLEOTIDE SEQUENCE [LARGE SCALE GENOMIC DNA]</scope>
    <source>
        <strain evidence="4 5">CCFEE 5885</strain>
    </source>
</reference>
<organism evidence="4 5">
    <name type="scientific">Lithohypha guttulata</name>
    <dbReference type="NCBI Taxonomy" id="1690604"/>
    <lineage>
        <taxon>Eukaryota</taxon>
        <taxon>Fungi</taxon>
        <taxon>Dikarya</taxon>
        <taxon>Ascomycota</taxon>
        <taxon>Pezizomycotina</taxon>
        <taxon>Eurotiomycetes</taxon>
        <taxon>Chaetothyriomycetidae</taxon>
        <taxon>Chaetothyriales</taxon>
        <taxon>Trichomeriaceae</taxon>
        <taxon>Lithohypha</taxon>
    </lineage>
</organism>
<sequence length="703" mass="76887">MSLLSANSATSGMSFRSVRSDASKPSTAGRSQLHWQKFRSGVLSPHHIRILPSMPSQNMPETILAHIDINRTNLEKFSAQRNSFRGQVSSGRGFAASAFFPSDVLPPMSEQSLLTRCMVPSYSAEALPERMTSKAQSKSDLITPRPGLGYGFHSKAFTSFELEKLPRYLSTTGTPLQADFTACAAVSALYAPFMSFERVFSGSEYGVDLASNQCAVDGAWCVRALQMLYAAATGEAVKTQFEQPVSFSCCVDNDIAILNFHWIDHAQTYCMSPIVKFNLSLDKDFDQFLLWTEAVGQWAASQLLPEVKRAIGLLSNNVSPKVKEEKATTEPVSTTQQQCEQALPSVKTDFDYTEWQLQSNLYSPSLSSTASWGSPMIDEAVFDKLNYPRVQRSRSICADPNIARVRFPPSPVMPVRSCLTSKPEASVPAIARENSPPLPAYEKNTELLVKKRLSHAMGEIEDLQMQMLQLKKDITSSVSCLQTEMAGMRKAMTSMVRKEKSGPSKKSPLRISAPTSILQAENRQDIPKGLKPLITTPTEFRPVSIHSRKISRTPSGLSNVLTPLDTSVSAVVSVRSPKSADSNRSPTSADSDLLSPEDRLLPAIPATPSNVPSPSLAPSDAISCISCLSCRRAALKTIVPAASPQSPVLQSITSYKQRTGFMTMVMQIIVVLCLVDYVVLLVGRLHSPAVMDFITETVKSVHL</sequence>
<keyword evidence="2" id="KW-1133">Transmembrane helix</keyword>
<evidence type="ECO:0000313" key="5">
    <source>
        <dbReference type="Proteomes" id="UP001345013"/>
    </source>
</evidence>
<feature type="compositionally biased region" description="Polar residues" evidence="1">
    <location>
        <begin position="579"/>
        <end position="590"/>
    </location>
</feature>
<evidence type="ECO:0000256" key="1">
    <source>
        <dbReference type="SAM" id="MobiDB-lite"/>
    </source>
</evidence>
<evidence type="ECO:0000313" key="4">
    <source>
        <dbReference type="EMBL" id="KAK5096216.1"/>
    </source>
</evidence>
<dbReference type="InterPro" id="IPR057684">
    <property type="entry name" value="DUF7924"/>
</dbReference>
<dbReference type="Pfam" id="PF25545">
    <property type="entry name" value="DUF7924"/>
    <property type="match status" value="1"/>
</dbReference>
<evidence type="ECO:0000259" key="3">
    <source>
        <dbReference type="Pfam" id="PF25545"/>
    </source>
</evidence>
<name>A0ABR0KH08_9EURO</name>
<gene>
    <name evidence="4" type="ORF">LTR24_002621</name>
</gene>
<feature type="region of interest" description="Disordered" evidence="1">
    <location>
        <begin position="573"/>
        <end position="596"/>
    </location>
</feature>
<dbReference type="PANTHER" id="PTHR42470">
    <property type="entry name" value="VAST DOMAIN-CONTAINING PROTEIN"/>
    <property type="match status" value="1"/>
</dbReference>